<proteinExistence type="predicted"/>
<name>W7BER6_9LIST</name>
<dbReference type="AlphaFoldDB" id="W7BER6"/>
<keyword evidence="2" id="KW-1185">Reference proteome</keyword>
<evidence type="ECO:0008006" key="3">
    <source>
        <dbReference type="Google" id="ProtNLM"/>
    </source>
</evidence>
<protein>
    <recommendedName>
        <fullName evidence="3">ArnR1-like winged helix-turn-helix domain-containing protein</fullName>
    </recommendedName>
</protein>
<evidence type="ECO:0000313" key="2">
    <source>
        <dbReference type="Proteomes" id="UP000019246"/>
    </source>
</evidence>
<reference evidence="1 2" key="1">
    <citation type="journal article" date="2014" name="Int. J. Syst. Evol. Microbiol.">
        <title>Listeria floridensis sp. nov., Listeria aquatica sp. nov., Listeria cornellensis sp. nov., Listeria riparia sp. nov. and Listeria grandensis sp. nov., from agricultural and natural environments.</title>
        <authorList>
            <person name="den Bakker H.C."/>
            <person name="Warchocki S."/>
            <person name="Wright E.M."/>
            <person name="Allred A.F."/>
            <person name="Ahlstrom C."/>
            <person name="Manuel C.S."/>
            <person name="Stasiewicz M.J."/>
            <person name="Burrell A."/>
            <person name="Roof S."/>
            <person name="Strawn L."/>
            <person name="Fortes E.D."/>
            <person name="Nightingale K.K."/>
            <person name="Kephart D."/>
            <person name="Wiedmann M."/>
        </authorList>
    </citation>
    <scope>NUCLEOTIDE SEQUENCE [LARGE SCALE GENOMIC DNA]</scope>
    <source>
        <strain evidence="1 2">FSL S10-1188</strain>
    </source>
</reference>
<evidence type="ECO:0000313" key="1">
    <source>
        <dbReference type="EMBL" id="EUJ21636.1"/>
    </source>
</evidence>
<organism evidence="1 2">
    <name type="scientific">Listeria aquatica FSL S10-1188</name>
    <dbReference type="NCBI Taxonomy" id="1265818"/>
    <lineage>
        <taxon>Bacteria</taxon>
        <taxon>Bacillati</taxon>
        <taxon>Bacillota</taxon>
        <taxon>Bacilli</taxon>
        <taxon>Bacillales</taxon>
        <taxon>Listeriaceae</taxon>
        <taxon>Listeria</taxon>
    </lineage>
</organism>
<gene>
    <name evidence="1" type="ORF">MAQA_02952</name>
</gene>
<comment type="caution">
    <text evidence="1">The sequence shown here is derived from an EMBL/GenBank/DDBJ whole genome shotgun (WGS) entry which is preliminary data.</text>
</comment>
<dbReference type="EMBL" id="AOCG01000002">
    <property type="protein sequence ID" value="EUJ21636.1"/>
    <property type="molecule type" value="Genomic_DNA"/>
</dbReference>
<accession>W7BER6</accession>
<dbReference type="Proteomes" id="UP000019246">
    <property type="component" value="Unassembled WGS sequence"/>
</dbReference>
<sequence>MRESGKICALSLMHYLKKHGSFICSLSLPNELNIYSQKQINEMLDTLFHYHLLYKIYGKSGLEKYTLTNRGKYVVDKIDSI</sequence>